<evidence type="ECO:0000256" key="2">
    <source>
        <dbReference type="ARBA" id="ARBA00022801"/>
    </source>
</evidence>
<dbReference type="GO" id="GO:0004065">
    <property type="term" value="F:arylsulfatase activity"/>
    <property type="evidence" value="ECO:0007669"/>
    <property type="project" value="TreeGrafter"/>
</dbReference>
<protein>
    <recommendedName>
        <fullName evidence="3">Sulfatase N-terminal domain-containing protein</fullName>
    </recommendedName>
</protein>
<dbReference type="Gene3D" id="3.40.720.10">
    <property type="entry name" value="Alkaline Phosphatase, subunit A"/>
    <property type="match status" value="1"/>
</dbReference>
<keyword evidence="2" id="KW-0378">Hydrolase</keyword>
<dbReference type="PANTHER" id="PTHR42693">
    <property type="entry name" value="ARYLSULFATASE FAMILY MEMBER"/>
    <property type="match status" value="1"/>
</dbReference>
<evidence type="ECO:0000259" key="3">
    <source>
        <dbReference type="Pfam" id="PF00884"/>
    </source>
</evidence>
<sequence length="236" mass="25139">EVLRALDRNRLAKDTVVIFTADNGCSPAAKIPALVAKGHKPNSDWRGHKADIFEGGHRTPFLVRWPGRVKAGSSSGQTICTADLFATVANLIGKSAAIPADAAEDSFSFLPALLGHAQAKPRPFTIHHSINGSFAIRRGKWKLVLCPGSGGWSAPKPAAASKNKTLPPVQLYDLEADPGEQHNMQTKRPELVNDLVATLAKAIKNGRTTPGPIQPNEGHPNTFSQKLLAAFPALGQ</sequence>
<comment type="similarity">
    <text evidence="1">Belongs to the sulfatase family.</text>
</comment>
<dbReference type="Gene3D" id="3.30.1120.10">
    <property type="match status" value="1"/>
</dbReference>
<feature type="domain" description="Sulfatase N-terminal" evidence="3">
    <location>
        <begin position="2"/>
        <end position="93"/>
    </location>
</feature>
<name>A0A382I0D6_9ZZZZ</name>
<organism evidence="4">
    <name type="scientific">marine metagenome</name>
    <dbReference type="NCBI Taxonomy" id="408172"/>
    <lineage>
        <taxon>unclassified sequences</taxon>
        <taxon>metagenomes</taxon>
        <taxon>ecological metagenomes</taxon>
    </lineage>
</organism>
<accession>A0A382I0D6</accession>
<evidence type="ECO:0000313" key="4">
    <source>
        <dbReference type="EMBL" id="SVB92687.1"/>
    </source>
</evidence>
<dbReference type="InterPro" id="IPR000917">
    <property type="entry name" value="Sulfatase_N"/>
</dbReference>
<dbReference type="InterPro" id="IPR017850">
    <property type="entry name" value="Alkaline_phosphatase_core_sf"/>
</dbReference>
<dbReference type="EMBL" id="UINC01064222">
    <property type="protein sequence ID" value="SVB92687.1"/>
    <property type="molecule type" value="Genomic_DNA"/>
</dbReference>
<gene>
    <name evidence="4" type="ORF">METZ01_LOCUS245541</name>
</gene>
<dbReference type="InterPro" id="IPR050738">
    <property type="entry name" value="Sulfatase"/>
</dbReference>
<dbReference type="SUPFAM" id="SSF53649">
    <property type="entry name" value="Alkaline phosphatase-like"/>
    <property type="match status" value="1"/>
</dbReference>
<dbReference type="AlphaFoldDB" id="A0A382I0D6"/>
<evidence type="ECO:0000256" key="1">
    <source>
        <dbReference type="ARBA" id="ARBA00008779"/>
    </source>
</evidence>
<dbReference type="Pfam" id="PF00884">
    <property type="entry name" value="Sulfatase"/>
    <property type="match status" value="1"/>
</dbReference>
<reference evidence="4" key="1">
    <citation type="submission" date="2018-05" db="EMBL/GenBank/DDBJ databases">
        <authorList>
            <person name="Lanie J.A."/>
            <person name="Ng W.-L."/>
            <person name="Kazmierczak K.M."/>
            <person name="Andrzejewski T.M."/>
            <person name="Davidsen T.M."/>
            <person name="Wayne K.J."/>
            <person name="Tettelin H."/>
            <person name="Glass J.I."/>
            <person name="Rusch D."/>
            <person name="Podicherti R."/>
            <person name="Tsui H.-C.T."/>
            <person name="Winkler M.E."/>
        </authorList>
    </citation>
    <scope>NUCLEOTIDE SEQUENCE</scope>
</reference>
<proteinExistence type="inferred from homology"/>
<dbReference type="PANTHER" id="PTHR42693:SF53">
    <property type="entry name" value="ENDO-4-O-SULFATASE"/>
    <property type="match status" value="1"/>
</dbReference>
<dbReference type="Pfam" id="PF14707">
    <property type="entry name" value="Sulfatase_C"/>
    <property type="match status" value="1"/>
</dbReference>
<feature type="non-terminal residue" evidence="4">
    <location>
        <position position="1"/>
    </location>
</feature>